<sequence length="567" mass="64136">MWIIIGIILVLLVFAAVSWAILEQRKAAGQVADFELAKKALINEHVEKMIADARKISLSGQALKEYETIQGQYSYLKKTLFAKIDQEHASAESKTGGLNVWGTKRALRHLLALTKEAAQVQASIKDGLDNLYKQNDRHHAAIEQLHDERDVILKRIAEEPENFGPAAAALTDFVKQGEDSYNEYKQLVEDGEALKASEAFEALGMEAGQMTHYLQSVPVIFNAINGKYLDQVQEIVDGKAKLEARGVVFDDEAIQADLDRVDADRMAALAALKDLKIKEATDLQLGLNKQIQALYDKLEFELNAYNRYFKQQDLITKAFDRISEQNHSLMIELAYLKGRFQLTHDEEGKQQEYAKEIEDLVAGQKEVSSALSDKTMTYSDACERQQKWMTLMGELDQDQVALYKQIEEFQPALKSAKKYSLAYIDELKDLKRSLERRDLPGLPQLFLDHFFAMSDEMTRLDDAVNASRVDLDAVQRQVNIVSSDLDTLKEEAKVVAEQADLAVALLQYASRYAVENVRMGDALKEAQVLYDEEFDYAQVIEKIKPILNELEPEAYARLVANQDPVEL</sequence>
<dbReference type="GO" id="GO:0005940">
    <property type="term" value="C:septin ring"/>
    <property type="evidence" value="ECO:0007669"/>
    <property type="project" value="InterPro"/>
</dbReference>
<dbReference type="GO" id="GO:0000917">
    <property type="term" value="P:division septum assembly"/>
    <property type="evidence" value="ECO:0007669"/>
    <property type="project" value="UniProtKB-KW"/>
</dbReference>
<dbReference type="Pfam" id="PF06160">
    <property type="entry name" value="EzrA"/>
    <property type="match status" value="1"/>
</dbReference>
<keyword evidence="6" id="KW-0132">Cell division</keyword>
<dbReference type="STRING" id="283737.SAMN05660453_1013"/>
<evidence type="ECO:0000256" key="6">
    <source>
        <dbReference type="ARBA" id="ARBA00023210"/>
    </source>
</evidence>
<evidence type="ECO:0000313" key="7">
    <source>
        <dbReference type="EMBL" id="SFC07516.1"/>
    </source>
</evidence>
<dbReference type="GO" id="GO:0005886">
    <property type="term" value="C:plasma membrane"/>
    <property type="evidence" value="ECO:0007669"/>
    <property type="project" value="UniProtKB-SubCell"/>
</dbReference>
<dbReference type="OrthoDB" id="1654473at2"/>
<proteinExistence type="predicted"/>
<keyword evidence="3" id="KW-1133">Transmembrane helix</keyword>
<accession>A0A1I1G828</accession>
<reference evidence="7 8" key="1">
    <citation type="submission" date="2016-10" db="EMBL/GenBank/DDBJ databases">
        <authorList>
            <person name="de Groot N.N."/>
        </authorList>
    </citation>
    <scope>NUCLEOTIDE SEQUENCE [LARGE SCALE GENOMIC DNA]</scope>
    <source>
        <strain evidence="7 8">DSM 19113</strain>
    </source>
</reference>
<evidence type="ECO:0000313" key="8">
    <source>
        <dbReference type="Proteomes" id="UP000199376"/>
    </source>
</evidence>
<keyword evidence="8" id="KW-1185">Reference proteome</keyword>
<dbReference type="InterPro" id="IPR010379">
    <property type="entry name" value="EzrA"/>
</dbReference>
<dbReference type="Proteomes" id="UP000199376">
    <property type="component" value="Unassembled WGS sequence"/>
</dbReference>
<dbReference type="EMBL" id="FOLI01000004">
    <property type="protein sequence ID" value="SFC07516.1"/>
    <property type="molecule type" value="Genomic_DNA"/>
</dbReference>
<comment type="subcellular location">
    <subcellularLocation>
        <location evidence="1">Cell membrane</location>
        <topology evidence="1">Single-pass membrane protein</topology>
    </subcellularLocation>
</comment>
<keyword evidence="4" id="KW-0175">Coiled coil</keyword>
<protein>
    <submittedName>
        <fullName evidence="7">Septation ring formation regulator</fullName>
    </submittedName>
</protein>
<gene>
    <name evidence="7" type="ORF">SAMN05660453_1013</name>
</gene>
<dbReference type="GO" id="GO:0000921">
    <property type="term" value="P:septin ring assembly"/>
    <property type="evidence" value="ECO:0007669"/>
    <property type="project" value="InterPro"/>
</dbReference>
<evidence type="ECO:0000256" key="1">
    <source>
        <dbReference type="ARBA" id="ARBA00004162"/>
    </source>
</evidence>
<keyword evidence="5" id="KW-0472">Membrane</keyword>
<organism evidence="7 8">
    <name type="scientific">Fructobacillus durionis</name>
    <dbReference type="NCBI Taxonomy" id="283737"/>
    <lineage>
        <taxon>Bacteria</taxon>
        <taxon>Bacillati</taxon>
        <taxon>Bacillota</taxon>
        <taxon>Bacilli</taxon>
        <taxon>Lactobacillales</taxon>
        <taxon>Lactobacillaceae</taxon>
        <taxon>Fructobacillus</taxon>
    </lineage>
</organism>
<evidence type="ECO:0000256" key="4">
    <source>
        <dbReference type="ARBA" id="ARBA00023054"/>
    </source>
</evidence>
<dbReference type="RefSeq" id="WP_091502632.1">
    <property type="nucleotide sequence ID" value="NZ_FOLI01000004.1"/>
</dbReference>
<keyword evidence="6" id="KW-0717">Septation</keyword>
<evidence type="ECO:0000256" key="2">
    <source>
        <dbReference type="ARBA" id="ARBA00022692"/>
    </source>
</evidence>
<keyword evidence="2" id="KW-0812">Transmembrane</keyword>
<evidence type="ECO:0000256" key="5">
    <source>
        <dbReference type="ARBA" id="ARBA00023136"/>
    </source>
</evidence>
<evidence type="ECO:0000256" key="3">
    <source>
        <dbReference type="ARBA" id="ARBA00022989"/>
    </source>
</evidence>
<keyword evidence="6" id="KW-0131">Cell cycle</keyword>
<name>A0A1I1G828_9LACO</name>
<dbReference type="AlphaFoldDB" id="A0A1I1G828"/>